<dbReference type="AlphaFoldDB" id="A0A2H1WXB6"/>
<reference evidence="1" key="1">
    <citation type="submission" date="2016-07" db="EMBL/GenBank/DDBJ databases">
        <authorList>
            <person name="Bretaudeau A."/>
        </authorList>
    </citation>
    <scope>NUCLEOTIDE SEQUENCE</scope>
    <source>
        <strain evidence="1">Rice</strain>
        <tissue evidence="1">Whole body</tissue>
    </source>
</reference>
<evidence type="ECO:0000313" key="1">
    <source>
        <dbReference type="EMBL" id="SOQ57710.1"/>
    </source>
</evidence>
<gene>
    <name evidence="1" type="ORF">SFRICE_034129</name>
</gene>
<protein>
    <submittedName>
        <fullName evidence="1">SFRICE_034129</fullName>
    </submittedName>
</protein>
<accession>A0A2H1WXB6</accession>
<organism evidence="1">
    <name type="scientific">Spodoptera frugiperda</name>
    <name type="common">Fall armyworm</name>
    <dbReference type="NCBI Taxonomy" id="7108"/>
    <lineage>
        <taxon>Eukaryota</taxon>
        <taxon>Metazoa</taxon>
        <taxon>Ecdysozoa</taxon>
        <taxon>Arthropoda</taxon>
        <taxon>Hexapoda</taxon>
        <taxon>Insecta</taxon>
        <taxon>Pterygota</taxon>
        <taxon>Neoptera</taxon>
        <taxon>Endopterygota</taxon>
        <taxon>Lepidoptera</taxon>
        <taxon>Glossata</taxon>
        <taxon>Ditrysia</taxon>
        <taxon>Noctuoidea</taxon>
        <taxon>Noctuidae</taxon>
        <taxon>Amphipyrinae</taxon>
        <taxon>Spodoptera</taxon>
    </lineage>
</organism>
<name>A0A2H1WXB6_SPOFR</name>
<proteinExistence type="predicted"/>
<dbReference type="EMBL" id="ODYU01011775">
    <property type="protein sequence ID" value="SOQ57710.1"/>
    <property type="molecule type" value="Genomic_DNA"/>
</dbReference>
<sequence length="268" mass="30581">MSALVSSHFWYYSRLLGREEVITLVRPVFSLTCSTTSLKEEMTSCQSPSLRTLHDQNQCQSREDAVADHIPKDTAVFIPCRAHRHQLKTGYLPCLLIFMSFPYFGSVTSAMITDELFTHGMEASLLLYTRLNSRLRATTEKFSKNQTKKPNYTLPDPGIEPETLQVRLPYTTNEVENHPVTSPALGEVRGSVRLLLIKNHPVPSPAFQAEAPVNPLGSAQLRIRHQPCWALSVVVWWLFEARARIWFCSGDTLLWVRLVSTKHIHWYT</sequence>